<evidence type="ECO:0000313" key="2">
    <source>
        <dbReference type="Proteomes" id="UP000265520"/>
    </source>
</evidence>
<name>A0A392W7Q0_9FABA</name>
<dbReference type="Proteomes" id="UP000265520">
    <property type="component" value="Unassembled WGS sequence"/>
</dbReference>
<sequence length="41" mass="4648">LAPICHHVNNKPSLWLYTRLWFAPLRTSTPGASDQAEEDLV</sequence>
<feature type="non-terminal residue" evidence="1">
    <location>
        <position position="1"/>
    </location>
</feature>
<organism evidence="1 2">
    <name type="scientific">Trifolium medium</name>
    <dbReference type="NCBI Taxonomy" id="97028"/>
    <lineage>
        <taxon>Eukaryota</taxon>
        <taxon>Viridiplantae</taxon>
        <taxon>Streptophyta</taxon>
        <taxon>Embryophyta</taxon>
        <taxon>Tracheophyta</taxon>
        <taxon>Spermatophyta</taxon>
        <taxon>Magnoliopsida</taxon>
        <taxon>eudicotyledons</taxon>
        <taxon>Gunneridae</taxon>
        <taxon>Pentapetalae</taxon>
        <taxon>rosids</taxon>
        <taxon>fabids</taxon>
        <taxon>Fabales</taxon>
        <taxon>Fabaceae</taxon>
        <taxon>Papilionoideae</taxon>
        <taxon>50 kb inversion clade</taxon>
        <taxon>NPAAA clade</taxon>
        <taxon>Hologalegina</taxon>
        <taxon>IRL clade</taxon>
        <taxon>Trifolieae</taxon>
        <taxon>Trifolium</taxon>
    </lineage>
</organism>
<proteinExistence type="predicted"/>
<protein>
    <submittedName>
        <fullName evidence="1">Uncharacterized protein</fullName>
    </submittedName>
</protein>
<comment type="caution">
    <text evidence="1">The sequence shown here is derived from an EMBL/GenBank/DDBJ whole genome shotgun (WGS) entry which is preliminary data.</text>
</comment>
<evidence type="ECO:0000313" key="1">
    <source>
        <dbReference type="EMBL" id="MCI95793.1"/>
    </source>
</evidence>
<dbReference type="EMBL" id="LXQA011396809">
    <property type="protein sequence ID" value="MCI95793.1"/>
    <property type="molecule type" value="Genomic_DNA"/>
</dbReference>
<accession>A0A392W7Q0</accession>
<dbReference type="AlphaFoldDB" id="A0A392W7Q0"/>
<keyword evidence="2" id="KW-1185">Reference proteome</keyword>
<reference evidence="1 2" key="1">
    <citation type="journal article" date="2018" name="Front. Plant Sci.">
        <title>Red Clover (Trifolium pratense) and Zigzag Clover (T. medium) - A Picture of Genomic Similarities and Differences.</title>
        <authorList>
            <person name="Dluhosova J."/>
            <person name="Istvanek J."/>
            <person name="Nedelnik J."/>
            <person name="Repkova J."/>
        </authorList>
    </citation>
    <scope>NUCLEOTIDE SEQUENCE [LARGE SCALE GENOMIC DNA]</scope>
    <source>
        <strain evidence="2">cv. 10/8</strain>
        <tissue evidence="1">Leaf</tissue>
    </source>
</reference>